<dbReference type="GO" id="GO:0008745">
    <property type="term" value="F:N-acetylmuramoyl-L-alanine amidase activity"/>
    <property type="evidence" value="ECO:0007669"/>
    <property type="project" value="UniProtKB-EC"/>
</dbReference>
<dbReference type="HOGENOM" id="CLU_052963_1_1_3"/>
<evidence type="ECO:0000256" key="5">
    <source>
        <dbReference type="SAM" id="Phobius"/>
    </source>
</evidence>
<dbReference type="PANTHER" id="PTHR30417">
    <property type="entry name" value="N-ACETYLMURAMOYL-L-ALANINE AMIDASE AMID"/>
    <property type="match status" value="1"/>
</dbReference>
<dbReference type="Pfam" id="PF01510">
    <property type="entry name" value="Amidase_2"/>
    <property type="match status" value="1"/>
</dbReference>
<dbReference type="InterPro" id="IPR051206">
    <property type="entry name" value="NAMLAA_amidase_2"/>
</dbReference>
<dbReference type="Proteomes" id="UP000001511">
    <property type="component" value="Chromosome"/>
</dbReference>
<evidence type="ECO:0000259" key="6">
    <source>
        <dbReference type="SMART" id="SM00644"/>
    </source>
</evidence>
<proteinExistence type="predicted"/>
<evidence type="ECO:0000256" key="2">
    <source>
        <dbReference type="ARBA" id="ARBA00011901"/>
    </source>
</evidence>
<dbReference type="EC" id="3.5.1.28" evidence="2"/>
<protein>
    <recommendedName>
        <fullName evidence="2">N-acetylmuramoyl-L-alanine amidase</fullName>
        <ecNumber evidence="2">3.5.1.28</ecNumber>
    </recommendedName>
</protein>
<keyword evidence="5" id="KW-0472">Membrane</keyword>
<dbReference type="CDD" id="cd06583">
    <property type="entry name" value="PGRP"/>
    <property type="match status" value="1"/>
</dbReference>
<dbReference type="GO" id="GO:0071555">
    <property type="term" value="P:cell wall organization"/>
    <property type="evidence" value="ECO:0007669"/>
    <property type="project" value="UniProtKB-KW"/>
</dbReference>
<accession>D7E528</accession>
<gene>
    <name evidence="7" type="ordered locus">Aazo_1660</name>
</gene>
<dbReference type="eggNOG" id="COG3023">
    <property type="taxonomic scope" value="Bacteria"/>
</dbReference>
<organism evidence="7 8">
    <name type="scientific">Nostoc azollae (strain 0708)</name>
    <name type="common">Anabaena azollae (strain 0708)</name>
    <dbReference type="NCBI Taxonomy" id="551115"/>
    <lineage>
        <taxon>Bacteria</taxon>
        <taxon>Bacillati</taxon>
        <taxon>Cyanobacteriota</taxon>
        <taxon>Cyanophyceae</taxon>
        <taxon>Nostocales</taxon>
        <taxon>Nostocaceae</taxon>
        <taxon>Trichormus</taxon>
    </lineage>
</organism>
<evidence type="ECO:0000256" key="1">
    <source>
        <dbReference type="ARBA" id="ARBA00001561"/>
    </source>
</evidence>
<evidence type="ECO:0000313" key="8">
    <source>
        <dbReference type="Proteomes" id="UP000001511"/>
    </source>
</evidence>
<evidence type="ECO:0000256" key="3">
    <source>
        <dbReference type="ARBA" id="ARBA00022801"/>
    </source>
</evidence>
<dbReference type="Gene3D" id="3.40.80.10">
    <property type="entry name" value="Peptidoglycan recognition protein-like"/>
    <property type="match status" value="1"/>
</dbReference>
<evidence type="ECO:0000256" key="4">
    <source>
        <dbReference type="ARBA" id="ARBA00023316"/>
    </source>
</evidence>
<keyword evidence="3" id="KW-0378">Hydrolase</keyword>
<keyword evidence="8" id="KW-1185">Reference proteome</keyword>
<feature type="transmembrane region" description="Helical" evidence="5">
    <location>
        <begin position="20"/>
        <end position="38"/>
    </location>
</feature>
<dbReference type="PANTHER" id="PTHR30417:SF1">
    <property type="entry name" value="N-ACETYLMURAMOYL-L-ALANINE AMIDASE AMID"/>
    <property type="match status" value="1"/>
</dbReference>
<dbReference type="STRING" id="551115.Aazo_1660"/>
<feature type="domain" description="N-acetylmuramoyl-L-alanine amidase" evidence="6">
    <location>
        <begin position="123"/>
        <end position="278"/>
    </location>
</feature>
<comment type="catalytic activity">
    <reaction evidence="1">
        <text>Hydrolyzes the link between N-acetylmuramoyl residues and L-amino acid residues in certain cell-wall glycopeptides.</text>
        <dbReference type="EC" id="3.5.1.28"/>
    </reaction>
</comment>
<keyword evidence="5" id="KW-1133">Transmembrane helix</keyword>
<dbReference type="InterPro" id="IPR036505">
    <property type="entry name" value="Amidase/PGRP_sf"/>
</dbReference>
<dbReference type="GO" id="GO:0009253">
    <property type="term" value="P:peptidoglycan catabolic process"/>
    <property type="evidence" value="ECO:0007669"/>
    <property type="project" value="InterPro"/>
</dbReference>
<keyword evidence="5" id="KW-0812">Transmembrane</keyword>
<name>D7E528_NOSA0</name>
<dbReference type="GO" id="GO:0009254">
    <property type="term" value="P:peptidoglycan turnover"/>
    <property type="evidence" value="ECO:0007669"/>
    <property type="project" value="TreeGrafter"/>
</dbReference>
<dbReference type="KEGG" id="naz:Aazo_1660"/>
<dbReference type="AlphaFoldDB" id="D7E528"/>
<dbReference type="EMBL" id="CP002059">
    <property type="protein sequence ID" value="ADI63825.1"/>
    <property type="molecule type" value="Genomic_DNA"/>
</dbReference>
<dbReference type="InterPro" id="IPR002502">
    <property type="entry name" value="Amidase_domain"/>
</dbReference>
<dbReference type="SMART" id="SM00644">
    <property type="entry name" value="Ami_2"/>
    <property type="match status" value="1"/>
</dbReference>
<evidence type="ECO:0000313" key="7">
    <source>
        <dbReference type="EMBL" id="ADI63825.1"/>
    </source>
</evidence>
<dbReference type="SUPFAM" id="SSF55846">
    <property type="entry name" value="N-acetylmuramoyl-L-alanine amidase-like"/>
    <property type="match status" value="1"/>
</dbReference>
<reference evidence="7 8" key="1">
    <citation type="journal article" date="2010" name="PLoS ONE">
        <title>Genome erosion in a nitrogen-fixing vertically transmitted endosymbiotic multicellular cyanobacterium.</title>
        <authorList>
            <person name="Ran L."/>
            <person name="Larsson J."/>
            <person name="Vigil-Stenman T."/>
            <person name="Nylander J.A."/>
            <person name="Ininbergs K."/>
            <person name="Zheng W.W."/>
            <person name="Lapidus A."/>
            <person name="Lowry S."/>
            <person name="Haselkorn R."/>
            <person name="Bergman B."/>
        </authorList>
    </citation>
    <scope>NUCLEOTIDE SEQUENCE [LARGE SCALE GENOMIC DNA]</scope>
    <source>
        <strain evidence="7 8">0708</strain>
    </source>
</reference>
<sequence>MPAILSLFRYMRFRDWASRVTLVFFMFATLILVVFMSGSRQIQSHSNASTSEATVGSQYPQAQFPSVITTEEKKRTLSKAPINNQNQINKINTQYATTTAFSQYKPNLARAEVDPSNYGERYTKDANGVPLNNQPLVVLHETSNSASSAVNFFQTPHDDENVQASYHALITLDGTIIYLVPPDKRAFGAGNSVFKGINGMETVQTNPQLPPSVNNFAYNVSLETPRDAWGKTNIDQHSGYTEVQYDSLAWLIAQSQVLDDRITTHRAVDITNGKVDPLSFDFDKFFNKLHSFRELKTFNNAKKS</sequence>
<keyword evidence="4" id="KW-0961">Cell wall biogenesis/degradation</keyword>